<dbReference type="EMBL" id="CADCTQ010000661">
    <property type="protein sequence ID" value="CAA9340848.1"/>
    <property type="molecule type" value="Genomic_DNA"/>
</dbReference>
<feature type="region of interest" description="Disordered" evidence="1">
    <location>
        <begin position="43"/>
        <end position="73"/>
    </location>
</feature>
<sequence>MYGIVEGKFLFREKVFPLQKDPEWRKFGQIGVILRGRRGRCAARGGRKEEHAHPVTYTHLNPKRTARSRNDHE</sequence>
<organism evidence="2">
    <name type="scientific">uncultured Cytophagales bacterium</name>
    <dbReference type="NCBI Taxonomy" id="158755"/>
    <lineage>
        <taxon>Bacteria</taxon>
        <taxon>Pseudomonadati</taxon>
        <taxon>Bacteroidota</taxon>
        <taxon>Sphingobacteriia</taxon>
        <taxon>Sphingobacteriales</taxon>
        <taxon>environmental samples</taxon>
    </lineage>
</organism>
<accession>A0A6J4LSE4</accession>
<evidence type="ECO:0000256" key="1">
    <source>
        <dbReference type="SAM" id="MobiDB-lite"/>
    </source>
</evidence>
<gene>
    <name evidence="2" type="ORF">AVDCRST_MAG56-7880</name>
</gene>
<reference evidence="2" key="1">
    <citation type="submission" date="2020-02" db="EMBL/GenBank/DDBJ databases">
        <authorList>
            <person name="Meier V. D."/>
        </authorList>
    </citation>
    <scope>NUCLEOTIDE SEQUENCE</scope>
    <source>
        <strain evidence="2">AVDCRST_MAG56</strain>
    </source>
</reference>
<evidence type="ECO:0000313" key="2">
    <source>
        <dbReference type="EMBL" id="CAA9340848.1"/>
    </source>
</evidence>
<protein>
    <submittedName>
        <fullName evidence="2">Uncharacterized protein</fullName>
    </submittedName>
</protein>
<name>A0A6J4LSE4_9SPHI</name>
<proteinExistence type="predicted"/>
<dbReference type="AlphaFoldDB" id="A0A6J4LSE4"/>